<comment type="caution">
    <text evidence="12">The sequence shown here is derived from an EMBL/GenBank/DDBJ whole genome shotgun (WGS) entry which is preliminary data.</text>
</comment>
<keyword evidence="13" id="KW-1185">Reference proteome</keyword>
<reference evidence="12 13" key="1">
    <citation type="journal article" date="2011" name="Genome Res.">
        <title>Phylogeny-wide analysis of social amoeba genomes highlights ancient origins for complex intercellular communication.</title>
        <authorList>
            <person name="Heidel A.J."/>
            <person name="Lawal H.M."/>
            <person name="Felder M."/>
            <person name="Schilde C."/>
            <person name="Helps N.R."/>
            <person name="Tunggal B."/>
            <person name="Rivero F."/>
            <person name="John U."/>
            <person name="Schleicher M."/>
            <person name="Eichinger L."/>
            <person name="Platzer M."/>
            <person name="Noegel A.A."/>
            <person name="Schaap P."/>
            <person name="Gloeckner G."/>
        </authorList>
    </citation>
    <scope>NUCLEOTIDE SEQUENCE [LARGE SCALE GENOMIC DNA]</scope>
    <source>
        <strain evidence="13">ATCC 26659 / Pp 5 / PN500</strain>
    </source>
</reference>
<feature type="binding site" evidence="8">
    <location>
        <begin position="95"/>
        <end position="102"/>
    </location>
    <ligand>
        <name>ATP</name>
        <dbReference type="ChEBI" id="CHEBI:30616"/>
    </ligand>
</feature>
<dbReference type="SMART" id="SM00129">
    <property type="entry name" value="KISc"/>
    <property type="match status" value="1"/>
</dbReference>
<feature type="compositionally biased region" description="Acidic residues" evidence="10">
    <location>
        <begin position="143"/>
        <end position="154"/>
    </location>
</feature>
<evidence type="ECO:0000256" key="10">
    <source>
        <dbReference type="SAM" id="MobiDB-lite"/>
    </source>
</evidence>
<keyword evidence="1" id="KW-0813">Transport</keyword>
<evidence type="ECO:0000256" key="7">
    <source>
        <dbReference type="ARBA" id="ARBA00034488"/>
    </source>
</evidence>
<feature type="region of interest" description="Disordered" evidence="10">
    <location>
        <begin position="135"/>
        <end position="156"/>
    </location>
</feature>
<keyword evidence="5" id="KW-0175">Coiled coil</keyword>
<dbReference type="SUPFAM" id="SSF52540">
    <property type="entry name" value="P-loop containing nucleoside triphosphate hydrolases"/>
    <property type="match status" value="1"/>
</dbReference>
<proteinExistence type="inferred from homology"/>
<dbReference type="GO" id="GO:0005524">
    <property type="term" value="F:ATP binding"/>
    <property type="evidence" value="ECO:0007669"/>
    <property type="project" value="UniProtKB-UniRule"/>
</dbReference>
<accession>D3B8J0</accession>
<feature type="domain" description="Kinesin motor" evidence="11">
    <location>
        <begin position="14"/>
        <end position="331"/>
    </location>
</feature>
<dbReference type="PROSITE" id="PS50067">
    <property type="entry name" value="KINESIN_MOTOR_2"/>
    <property type="match status" value="1"/>
</dbReference>
<keyword evidence="4 8" id="KW-0067">ATP-binding</keyword>
<dbReference type="CDD" id="cd00106">
    <property type="entry name" value="KISc"/>
    <property type="match status" value="1"/>
</dbReference>
<keyword evidence="3 8" id="KW-0547">Nucleotide-binding</keyword>
<protein>
    <recommendedName>
        <fullName evidence="9">Kinesin-like protein</fullName>
    </recommendedName>
</protein>
<gene>
    <name evidence="12" type="primary">kif14</name>
    <name evidence="12" type="ORF">PPL_04783</name>
</gene>
<evidence type="ECO:0000313" key="12">
    <source>
        <dbReference type="EMBL" id="EFA82358.1"/>
    </source>
</evidence>
<dbReference type="EMBL" id="ADBJ01000020">
    <property type="protein sequence ID" value="EFA82358.1"/>
    <property type="molecule type" value="Genomic_DNA"/>
</dbReference>
<evidence type="ECO:0000256" key="6">
    <source>
        <dbReference type="ARBA" id="ARBA00023175"/>
    </source>
</evidence>
<evidence type="ECO:0000256" key="9">
    <source>
        <dbReference type="RuleBase" id="RU000394"/>
    </source>
</evidence>
<evidence type="ECO:0000259" key="11">
    <source>
        <dbReference type="PROSITE" id="PS50067"/>
    </source>
</evidence>
<dbReference type="PROSITE" id="PS00411">
    <property type="entry name" value="KINESIN_MOTOR_1"/>
    <property type="match status" value="1"/>
</dbReference>
<dbReference type="InterPro" id="IPR019821">
    <property type="entry name" value="Kinesin_motor_CS"/>
</dbReference>
<dbReference type="Pfam" id="PF00225">
    <property type="entry name" value="Kinesin"/>
    <property type="match status" value="1"/>
</dbReference>
<evidence type="ECO:0000256" key="1">
    <source>
        <dbReference type="ARBA" id="ARBA00022448"/>
    </source>
</evidence>
<evidence type="ECO:0000256" key="3">
    <source>
        <dbReference type="ARBA" id="ARBA00022741"/>
    </source>
</evidence>
<dbReference type="InterPro" id="IPR044986">
    <property type="entry name" value="KIF15/KIN-12"/>
</dbReference>
<sequence length="397" mass="43332">MVYHENDSGVVNDNVKVCVRARGLLGSNEVGRNTCLTALPSQNAIMINAKPDPKLFAFDYVADEHTTQEQLFDSVARPLVDSFIGGYNACIFAYGQTGSGKSYTIMGGGDVNQSDQNGLIPRTFQHLFTTLNNNQSSSINNSYEDDSNDNNNNEEDNRLQSYKCTLSFLEIYNEQIMDLFVDTSPNLSIREDIKKGIYVEGLREIEITDTQTAMELLEIGIANRHVAETAMNSNSSRSHSVLTINLESTVCIKQTKDGLTKNKYSRLSLIDLAGSERQKSTEAAGTRLKEAGSINKSLSCLGNVIRSLVDLANGKPRHVQYRDSKLTFLLKRAKNIRNMAIVNEEASGSDCRSTVATVRDENTPFGSVALTFVGARGIGVAATPKDGAGTTLSEVAL</sequence>
<dbReference type="InterPro" id="IPR036961">
    <property type="entry name" value="Kinesin_motor_dom_sf"/>
</dbReference>
<dbReference type="GO" id="GO:0005874">
    <property type="term" value="C:microtubule"/>
    <property type="evidence" value="ECO:0007669"/>
    <property type="project" value="UniProtKB-KW"/>
</dbReference>
<dbReference type="GO" id="GO:0007018">
    <property type="term" value="P:microtubule-based movement"/>
    <property type="evidence" value="ECO:0007669"/>
    <property type="project" value="InterPro"/>
</dbReference>
<keyword evidence="2 9" id="KW-0493">Microtubule</keyword>
<organism evidence="12 13">
    <name type="scientific">Heterostelium pallidum (strain ATCC 26659 / Pp 5 / PN500)</name>
    <name type="common">Cellular slime mold</name>
    <name type="synonym">Polysphondylium pallidum</name>
    <dbReference type="NCBI Taxonomy" id="670386"/>
    <lineage>
        <taxon>Eukaryota</taxon>
        <taxon>Amoebozoa</taxon>
        <taxon>Evosea</taxon>
        <taxon>Eumycetozoa</taxon>
        <taxon>Dictyostelia</taxon>
        <taxon>Acytosteliales</taxon>
        <taxon>Acytosteliaceae</taxon>
        <taxon>Heterostelium</taxon>
    </lineage>
</organism>
<dbReference type="RefSeq" id="XP_020434475.1">
    <property type="nucleotide sequence ID" value="XM_020575680.1"/>
</dbReference>
<dbReference type="GO" id="GO:0003777">
    <property type="term" value="F:microtubule motor activity"/>
    <property type="evidence" value="ECO:0007669"/>
    <property type="project" value="InterPro"/>
</dbReference>
<dbReference type="Proteomes" id="UP000001396">
    <property type="component" value="Unassembled WGS sequence"/>
</dbReference>
<dbReference type="Gene3D" id="3.40.850.10">
    <property type="entry name" value="Kinesin motor domain"/>
    <property type="match status" value="1"/>
</dbReference>
<dbReference type="InterPro" id="IPR001752">
    <property type="entry name" value="Kinesin_motor_dom"/>
</dbReference>
<evidence type="ECO:0000256" key="2">
    <source>
        <dbReference type="ARBA" id="ARBA00022701"/>
    </source>
</evidence>
<dbReference type="PANTHER" id="PTHR37739:SF8">
    <property type="entry name" value="KINESIN-LIKE PROTEIN KIN-12D"/>
    <property type="match status" value="1"/>
</dbReference>
<evidence type="ECO:0000256" key="5">
    <source>
        <dbReference type="ARBA" id="ARBA00023054"/>
    </source>
</evidence>
<evidence type="ECO:0000313" key="13">
    <source>
        <dbReference type="Proteomes" id="UP000001396"/>
    </source>
</evidence>
<dbReference type="PANTHER" id="PTHR37739">
    <property type="entry name" value="KINESIN-LIKE PROTEIN KIN-12D"/>
    <property type="match status" value="1"/>
</dbReference>
<dbReference type="InParanoid" id="D3B8J0"/>
<keyword evidence="6 8" id="KW-0505">Motor protein</keyword>
<comment type="similarity">
    <text evidence="7">Belongs to the TRAFAC class myosin-kinesin ATPase superfamily. Kinesin family. KIN-12 subfamily.</text>
</comment>
<dbReference type="InterPro" id="IPR027417">
    <property type="entry name" value="P-loop_NTPase"/>
</dbReference>
<name>D3B8J0_HETP5</name>
<evidence type="ECO:0000256" key="4">
    <source>
        <dbReference type="ARBA" id="ARBA00022840"/>
    </source>
</evidence>
<evidence type="ECO:0000256" key="8">
    <source>
        <dbReference type="PROSITE-ProRule" id="PRU00283"/>
    </source>
</evidence>
<dbReference type="GO" id="GO:0008017">
    <property type="term" value="F:microtubule binding"/>
    <property type="evidence" value="ECO:0007669"/>
    <property type="project" value="InterPro"/>
</dbReference>
<dbReference type="PRINTS" id="PR00380">
    <property type="entry name" value="KINESINHEAVY"/>
</dbReference>
<dbReference type="GeneID" id="31360270"/>
<dbReference type="OMA" id="ICYKLRY"/>
<dbReference type="AlphaFoldDB" id="D3B8J0"/>
<dbReference type="STRING" id="670386.D3B8J0"/>